<dbReference type="InterPro" id="IPR017853">
    <property type="entry name" value="GH"/>
</dbReference>
<dbReference type="PANTHER" id="PTHR10353">
    <property type="entry name" value="GLYCOSYL HYDROLASE"/>
    <property type="match status" value="1"/>
</dbReference>
<comment type="caution">
    <text evidence="5">The sequence shown here is derived from an EMBL/GenBank/DDBJ whole genome shotgun (WGS) entry which is preliminary data.</text>
</comment>
<keyword evidence="2 5" id="KW-0378">Hydrolase</keyword>
<dbReference type="InterPro" id="IPR001360">
    <property type="entry name" value="Glyco_hydro_1"/>
</dbReference>
<accession>A0A7X0X508</accession>
<reference evidence="7 8" key="1">
    <citation type="submission" date="2020-03" db="EMBL/GenBank/DDBJ databases">
        <title>Soil Listeria distribution.</title>
        <authorList>
            <person name="Liao J."/>
            <person name="Wiedmann M."/>
        </authorList>
    </citation>
    <scope>NUCLEOTIDE SEQUENCE [LARGE SCALE GENOMIC DNA]</scope>
    <source>
        <strain evidence="6 8">FSL L7-1515</strain>
        <strain evidence="5 7">FSL L7-1554</strain>
    </source>
</reference>
<evidence type="ECO:0000256" key="4">
    <source>
        <dbReference type="RuleBase" id="RU003690"/>
    </source>
</evidence>
<dbReference type="GO" id="GO:0005829">
    <property type="term" value="C:cytosol"/>
    <property type="evidence" value="ECO:0007669"/>
    <property type="project" value="TreeGrafter"/>
</dbReference>
<dbReference type="PRINTS" id="PR00131">
    <property type="entry name" value="GLHYDRLASE1"/>
</dbReference>
<dbReference type="EMBL" id="JAASTW010000001">
    <property type="protein sequence ID" value="MBC1487630.1"/>
    <property type="molecule type" value="Genomic_DNA"/>
</dbReference>
<evidence type="ECO:0000313" key="5">
    <source>
        <dbReference type="EMBL" id="MBC1487630.1"/>
    </source>
</evidence>
<evidence type="ECO:0000256" key="3">
    <source>
        <dbReference type="ARBA" id="ARBA00023295"/>
    </source>
</evidence>
<dbReference type="PANTHER" id="PTHR10353:SF122">
    <property type="entry name" value="6-PHOSPHO-BETA-GLUCOSIDASE ASCB-RELATED"/>
    <property type="match status" value="1"/>
</dbReference>
<proteinExistence type="inferred from homology"/>
<keyword evidence="8" id="KW-1185">Reference proteome</keyword>
<dbReference type="GO" id="GO:0016052">
    <property type="term" value="P:carbohydrate catabolic process"/>
    <property type="evidence" value="ECO:0007669"/>
    <property type="project" value="TreeGrafter"/>
</dbReference>
<evidence type="ECO:0000313" key="8">
    <source>
        <dbReference type="Proteomes" id="UP000587800"/>
    </source>
</evidence>
<dbReference type="Proteomes" id="UP000587800">
    <property type="component" value="Unassembled WGS sequence"/>
</dbReference>
<name>A0A7X0X508_9LIST</name>
<dbReference type="Pfam" id="PF00232">
    <property type="entry name" value="Glyco_hydro_1"/>
    <property type="match status" value="1"/>
</dbReference>
<comment type="similarity">
    <text evidence="1 4">Belongs to the glycosyl hydrolase 1 family.</text>
</comment>
<evidence type="ECO:0000256" key="2">
    <source>
        <dbReference type="ARBA" id="ARBA00022801"/>
    </source>
</evidence>
<evidence type="ECO:0000313" key="7">
    <source>
        <dbReference type="Proteomes" id="UP000561617"/>
    </source>
</evidence>
<gene>
    <name evidence="5" type="ORF">HCJ38_01140</name>
    <name evidence="6" type="ORF">HCJ59_12655</name>
</gene>
<organism evidence="5 7">
    <name type="scientific">Listeria immobilis</name>
    <dbReference type="NCBI Taxonomy" id="2713502"/>
    <lineage>
        <taxon>Bacteria</taxon>
        <taxon>Bacillati</taxon>
        <taxon>Bacillota</taxon>
        <taxon>Bacilli</taxon>
        <taxon>Bacillales</taxon>
        <taxon>Listeriaceae</taxon>
        <taxon>Listeria</taxon>
    </lineage>
</organism>
<sequence>MNKQFPDNFLWGGAISSAQAEGGYLEDGKGIDTQSMRYFNPEWDRKKRDENRNINMTSERFQAALETQDEVTYPFRHGIDFYHRYKEDLALLEEMGMRVFRTSIDWSRIYPNGDDEAPNEAGIQFYIDLFTTCRAKGMKVFATMLHYGMPINLVTKYGGWKNRKTIFFFEKYARTLYERLGDLVDYWLPFNEINCNRFNPYNGCAVIKDQEENYNQTIFQAAHHQFLANALAVKAGFELLEQPMIGGMIARFTTYPATCKPEDVMQAILDENYKNYFYTDVLARGKYPSYTNRMLEELNVQLEMEEGDLELLQENTVNFMSFSYYMSMIASVDPDYEITSGNLLSGMKNPYLETSDWGWQIDPIGLRVSLNEMYDRYQLPIFIAENGLGAYDTVGEDGSIHDDYRIDYLAKHVEQMAEAIHDGVDLIGYTMWGIIDIVSCGTIEMSKRYGVIYVDLDDAGKGSYERKKKDSFAWYKKVIETNGVSLN</sequence>
<evidence type="ECO:0000313" key="6">
    <source>
        <dbReference type="EMBL" id="MBC1510736.1"/>
    </source>
</evidence>
<protein>
    <submittedName>
        <fullName evidence="5">Family 1 glycosylhydrolase</fullName>
    </submittedName>
</protein>
<dbReference type="FunFam" id="3.20.20.80:FF:000004">
    <property type="entry name" value="Beta-glucosidase 6-phospho-beta-glucosidase"/>
    <property type="match status" value="1"/>
</dbReference>
<dbReference type="Gene3D" id="3.20.20.80">
    <property type="entry name" value="Glycosidases"/>
    <property type="match status" value="1"/>
</dbReference>
<dbReference type="AlphaFoldDB" id="A0A7X0X508"/>
<evidence type="ECO:0000256" key="1">
    <source>
        <dbReference type="ARBA" id="ARBA00010838"/>
    </source>
</evidence>
<dbReference type="GO" id="GO:0008422">
    <property type="term" value="F:beta-glucosidase activity"/>
    <property type="evidence" value="ECO:0007669"/>
    <property type="project" value="TreeGrafter"/>
</dbReference>
<dbReference type="Proteomes" id="UP000561617">
    <property type="component" value="Unassembled WGS sequence"/>
</dbReference>
<dbReference type="SUPFAM" id="SSF51445">
    <property type="entry name" value="(Trans)glycosidases"/>
    <property type="match status" value="1"/>
</dbReference>
<dbReference type="EMBL" id="JAASUB010000015">
    <property type="protein sequence ID" value="MBC1510736.1"/>
    <property type="molecule type" value="Genomic_DNA"/>
</dbReference>
<keyword evidence="3" id="KW-0326">Glycosidase</keyword>
<dbReference type="RefSeq" id="WP_185344452.1">
    <property type="nucleotide sequence ID" value="NZ_JAASTU010000011.1"/>
</dbReference>